<dbReference type="GO" id="GO:0010468">
    <property type="term" value="P:regulation of gene expression"/>
    <property type="evidence" value="ECO:0007669"/>
    <property type="project" value="InterPro"/>
</dbReference>
<name>A0A1H4MVB0_TSUTY</name>
<feature type="transmembrane region" description="Helical" evidence="1">
    <location>
        <begin position="190"/>
        <end position="210"/>
    </location>
</feature>
<sequence length="370" mass="37223">MFRKQILVVMRSELTRWTGLIVASCALSAALMAAGVPSAPLFAALACAVVAALAGRAPGPIPRPVQLAAQGVLGAYIGTLMQAHTVAALGSRWPAALLVGFATLLLSVGAGALLGRHRDTDSITGSLALVAGGASGLVAIARELGGDERVVAVVQYLRVGLVTVSLPLVAALYPHTPGSSSTDSGPARPWWFDLGFTALCVGGGLAVGLATRLPAGGLLGPLVASAALSLSGVAAGATVPVAMVLAGYLVIGWQAGVGFTRESLTAMARLLPWATLLIVGVGIGCAGLGFALSAMTGVSALDGYLATTPGGIYAVLAVAASSNVDITFVVAAQLIRVLLMLFLAPAAARAFQKWRAMRERDRANTANIAA</sequence>
<feature type="transmembrane region" description="Helical" evidence="1">
    <location>
        <begin position="271"/>
        <end position="292"/>
    </location>
</feature>
<dbReference type="EMBL" id="FNSA01000003">
    <property type="protein sequence ID" value="SEB86445.1"/>
    <property type="molecule type" value="Genomic_DNA"/>
</dbReference>
<dbReference type="InterPro" id="IPR017516">
    <property type="entry name" value="AbrB_dup"/>
</dbReference>
<dbReference type="PANTHER" id="PTHR38457">
    <property type="entry name" value="REGULATOR ABRB-RELATED"/>
    <property type="match status" value="1"/>
</dbReference>
<proteinExistence type="predicted"/>
<evidence type="ECO:0000256" key="1">
    <source>
        <dbReference type="SAM" id="Phobius"/>
    </source>
</evidence>
<feature type="transmembrane region" description="Helical" evidence="1">
    <location>
        <begin position="96"/>
        <end position="116"/>
    </location>
</feature>
<dbReference type="STRING" id="57704.SAMN04489793_0965"/>
<dbReference type="Proteomes" id="UP000182241">
    <property type="component" value="Unassembled WGS sequence"/>
</dbReference>
<evidence type="ECO:0000313" key="3">
    <source>
        <dbReference type="Proteomes" id="UP000182241"/>
    </source>
</evidence>
<feature type="transmembrane region" description="Helical" evidence="1">
    <location>
        <begin position="153"/>
        <end position="170"/>
    </location>
</feature>
<keyword evidence="1" id="KW-1133">Transmembrane helix</keyword>
<organism evidence="2 3">
    <name type="scientific">Tsukamurella tyrosinosolvens</name>
    <dbReference type="NCBI Taxonomy" id="57704"/>
    <lineage>
        <taxon>Bacteria</taxon>
        <taxon>Bacillati</taxon>
        <taxon>Actinomycetota</taxon>
        <taxon>Actinomycetes</taxon>
        <taxon>Mycobacteriales</taxon>
        <taxon>Tsukamurellaceae</taxon>
        <taxon>Tsukamurella</taxon>
    </lineage>
</organism>
<evidence type="ECO:0000313" key="2">
    <source>
        <dbReference type="EMBL" id="SEB86445.1"/>
    </source>
</evidence>
<evidence type="ECO:0008006" key="4">
    <source>
        <dbReference type="Google" id="ProtNLM"/>
    </source>
</evidence>
<dbReference type="GO" id="GO:0016020">
    <property type="term" value="C:membrane"/>
    <property type="evidence" value="ECO:0007669"/>
    <property type="project" value="InterPro"/>
</dbReference>
<keyword evidence="1" id="KW-0812">Transmembrane</keyword>
<feature type="transmembrane region" description="Helical" evidence="1">
    <location>
        <begin position="122"/>
        <end position="141"/>
    </location>
</feature>
<feature type="transmembrane region" description="Helical" evidence="1">
    <location>
        <begin position="222"/>
        <end position="251"/>
    </location>
</feature>
<keyword evidence="3" id="KW-1185">Reference proteome</keyword>
<protein>
    <recommendedName>
        <fullName evidence="4">Ammonia monooxygenase</fullName>
    </recommendedName>
</protein>
<accession>A0A1H4MVB0</accession>
<dbReference type="AlphaFoldDB" id="A0A1H4MVB0"/>
<keyword evidence="1" id="KW-0472">Membrane</keyword>
<dbReference type="InterPro" id="IPR007820">
    <property type="entry name" value="AbrB_fam"/>
</dbReference>
<gene>
    <name evidence="2" type="ORF">SAMN04489793_0965</name>
</gene>
<reference evidence="3" key="1">
    <citation type="submission" date="2016-10" db="EMBL/GenBank/DDBJ databases">
        <authorList>
            <person name="Varghese N."/>
            <person name="Submissions S."/>
        </authorList>
    </citation>
    <scope>NUCLEOTIDE SEQUENCE [LARGE SCALE GENOMIC DNA]</scope>
    <source>
        <strain evidence="3">DSM 44234</strain>
    </source>
</reference>
<dbReference type="NCBIfam" id="TIGR03082">
    <property type="entry name" value="Gneg_AbrB_dup"/>
    <property type="match status" value="2"/>
</dbReference>
<dbReference type="Pfam" id="PF05145">
    <property type="entry name" value="AbrB"/>
    <property type="match status" value="1"/>
</dbReference>
<feature type="transmembrane region" description="Helical" evidence="1">
    <location>
        <begin position="326"/>
        <end position="348"/>
    </location>
</feature>
<dbReference type="PANTHER" id="PTHR38457:SF1">
    <property type="entry name" value="REGULATOR ABRB-RELATED"/>
    <property type="match status" value="1"/>
</dbReference>
<dbReference type="PIRSF" id="PIRSF038991">
    <property type="entry name" value="Protein_AbrB"/>
    <property type="match status" value="1"/>
</dbReference>